<evidence type="ECO:0000256" key="2">
    <source>
        <dbReference type="ARBA" id="ARBA00003921"/>
    </source>
</evidence>
<sequence>MSILCTCFSMKMFDLYHANTFGIHAKALNYHEIKTIEAVRELPAYPAENIYILGGGSNVILNDVIQTPVYRMRIMGIDRLPDDGQYYYFEVGAGVGWHDFVSLTMEQACFGLENLALIPGTVGAAPVQNIGAYGSELARFVYKVKAWNRKTQQFYELSAQDCRFSYRHSLFKEEPWWCITSVVFKLPKQDEPNLSYPVLKEAVGLSAHPKAIFEAVCRIRREKLPDPQKVGNVGSFFKNCTIQPKTYQALLETYQHVPVFIQEDGSYRLPTAWLIEQAGWKGFSNGRVGVHDKQALVLINKGGACFSDVKKLAEMIQHSVAEKFGLTIEVEPSFWYE</sequence>
<keyword evidence="16 19" id="KW-0961">Cell wall biogenesis/degradation</keyword>
<evidence type="ECO:0000256" key="17">
    <source>
        <dbReference type="ARBA" id="ARBA00031026"/>
    </source>
</evidence>
<dbReference type="KEGG" id="bpsi:IX83_06840"/>
<dbReference type="InterPro" id="IPR003170">
    <property type="entry name" value="MurB"/>
</dbReference>
<dbReference type="PANTHER" id="PTHR21071">
    <property type="entry name" value="UDP-N-ACETYLENOLPYRUVOYLGLUCOSAMINE REDUCTASE"/>
    <property type="match status" value="1"/>
</dbReference>
<comment type="similarity">
    <text evidence="19">Belongs to the MurB family.</text>
</comment>
<comment type="subcellular location">
    <subcellularLocation>
        <location evidence="3 19">Cytoplasm</location>
    </subcellularLocation>
</comment>
<dbReference type="SUPFAM" id="SSF56176">
    <property type="entry name" value="FAD-binding/transporter-associated domain-like"/>
    <property type="match status" value="1"/>
</dbReference>
<dbReference type="HAMAP" id="MF_00037">
    <property type="entry name" value="MurB"/>
    <property type="match status" value="1"/>
</dbReference>
<evidence type="ECO:0000256" key="4">
    <source>
        <dbReference type="ARBA" id="ARBA00004752"/>
    </source>
</evidence>
<dbReference type="SUPFAM" id="SSF56194">
    <property type="entry name" value="Uridine diphospho-N-Acetylenolpyruvylglucosamine reductase, MurB, C-terminal domain"/>
    <property type="match status" value="1"/>
</dbReference>
<dbReference type="NCBIfam" id="NF000755">
    <property type="entry name" value="PRK00046.1"/>
    <property type="match status" value="1"/>
</dbReference>
<dbReference type="PANTHER" id="PTHR21071:SF4">
    <property type="entry name" value="UDP-N-ACETYLENOLPYRUVOYLGLUCOSAMINE REDUCTASE"/>
    <property type="match status" value="1"/>
</dbReference>
<dbReference type="InterPro" id="IPR036318">
    <property type="entry name" value="FAD-bd_PCMH-like_sf"/>
</dbReference>
<evidence type="ECO:0000256" key="7">
    <source>
        <dbReference type="ARBA" id="ARBA00022490"/>
    </source>
</evidence>
<dbReference type="Pfam" id="PF02873">
    <property type="entry name" value="MurB_C"/>
    <property type="match status" value="1"/>
</dbReference>
<evidence type="ECO:0000256" key="19">
    <source>
        <dbReference type="HAMAP-Rule" id="MF_00037"/>
    </source>
</evidence>
<keyword evidence="22" id="KW-1185">Reference proteome</keyword>
<evidence type="ECO:0000256" key="8">
    <source>
        <dbReference type="ARBA" id="ARBA00022618"/>
    </source>
</evidence>
<feature type="active site" evidence="19">
    <location>
        <position position="167"/>
    </location>
</feature>
<gene>
    <name evidence="19" type="primary">murB</name>
    <name evidence="21" type="ORF">IX83_06840</name>
</gene>
<keyword evidence="11 19" id="KW-0521">NADP</keyword>
<dbReference type="GO" id="GO:0008762">
    <property type="term" value="F:UDP-N-acetylmuramate dehydrogenase activity"/>
    <property type="evidence" value="ECO:0007669"/>
    <property type="project" value="UniProtKB-UniRule"/>
</dbReference>
<dbReference type="InterPro" id="IPR006094">
    <property type="entry name" value="Oxid_FAD_bind_N"/>
</dbReference>
<evidence type="ECO:0000259" key="20">
    <source>
        <dbReference type="PROSITE" id="PS51387"/>
    </source>
</evidence>
<dbReference type="Pfam" id="PF01565">
    <property type="entry name" value="FAD_binding_4"/>
    <property type="match status" value="1"/>
</dbReference>
<keyword evidence="14 19" id="KW-0560">Oxidoreductase</keyword>
<accession>A0A077DFV9</accession>
<organism evidence="21 22">
    <name type="scientific">Basilea psittacipulmonis DSM 24701</name>
    <dbReference type="NCBI Taxonomy" id="1072685"/>
    <lineage>
        <taxon>Bacteria</taxon>
        <taxon>Pseudomonadati</taxon>
        <taxon>Pseudomonadota</taxon>
        <taxon>Betaproteobacteria</taxon>
        <taxon>Burkholderiales</taxon>
        <taxon>Alcaligenaceae</taxon>
        <taxon>Basilea</taxon>
    </lineage>
</organism>
<evidence type="ECO:0000256" key="18">
    <source>
        <dbReference type="ARBA" id="ARBA00048914"/>
    </source>
</evidence>
<evidence type="ECO:0000256" key="16">
    <source>
        <dbReference type="ARBA" id="ARBA00023316"/>
    </source>
</evidence>
<dbReference type="EC" id="1.3.1.98" evidence="5 19"/>
<protein>
    <recommendedName>
        <fullName evidence="6 19">UDP-N-acetylenolpyruvoylglucosamine reductase</fullName>
        <ecNumber evidence="5 19">1.3.1.98</ecNumber>
    </recommendedName>
    <alternativeName>
        <fullName evidence="17 19">UDP-N-acetylmuramate dehydrogenase</fullName>
    </alternativeName>
</protein>
<evidence type="ECO:0000256" key="5">
    <source>
        <dbReference type="ARBA" id="ARBA00012518"/>
    </source>
</evidence>
<evidence type="ECO:0000256" key="13">
    <source>
        <dbReference type="ARBA" id="ARBA00022984"/>
    </source>
</evidence>
<dbReference type="GO" id="GO:0005829">
    <property type="term" value="C:cytosol"/>
    <property type="evidence" value="ECO:0007669"/>
    <property type="project" value="TreeGrafter"/>
</dbReference>
<comment type="function">
    <text evidence="2 19">Cell wall formation.</text>
</comment>
<dbReference type="InterPro" id="IPR016166">
    <property type="entry name" value="FAD-bd_PCMH"/>
</dbReference>
<evidence type="ECO:0000313" key="21">
    <source>
        <dbReference type="EMBL" id="AIL33061.1"/>
    </source>
</evidence>
<dbReference type="RefSeq" id="WP_038500564.1">
    <property type="nucleotide sequence ID" value="NZ_CP009238.1"/>
</dbReference>
<dbReference type="PROSITE" id="PS51387">
    <property type="entry name" value="FAD_PCMH"/>
    <property type="match status" value="1"/>
</dbReference>
<dbReference type="GO" id="GO:0009252">
    <property type="term" value="P:peptidoglycan biosynthetic process"/>
    <property type="evidence" value="ECO:0007669"/>
    <property type="project" value="UniProtKB-UniRule"/>
</dbReference>
<dbReference type="GO" id="GO:0071949">
    <property type="term" value="F:FAD binding"/>
    <property type="evidence" value="ECO:0007669"/>
    <property type="project" value="InterPro"/>
</dbReference>
<comment type="pathway">
    <text evidence="4 19">Cell wall biogenesis; peptidoglycan biosynthesis.</text>
</comment>
<dbReference type="Gene3D" id="3.30.43.10">
    <property type="entry name" value="Uridine Diphospho-n-acetylenolpyruvylglucosamine Reductase, domain 2"/>
    <property type="match status" value="1"/>
</dbReference>
<evidence type="ECO:0000256" key="15">
    <source>
        <dbReference type="ARBA" id="ARBA00023306"/>
    </source>
</evidence>
<dbReference type="InterPro" id="IPR011601">
    <property type="entry name" value="MurB_C"/>
</dbReference>
<dbReference type="GO" id="GO:0008360">
    <property type="term" value="P:regulation of cell shape"/>
    <property type="evidence" value="ECO:0007669"/>
    <property type="project" value="UniProtKB-KW"/>
</dbReference>
<feature type="active site" description="Proton donor" evidence="19">
    <location>
        <position position="235"/>
    </location>
</feature>
<evidence type="ECO:0000256" key="3">
    <source>
        <dbReference type="ARBA" id="ARBA00004496"/>
    </source>
</evidence>
<dbReference type="NCBIfam" id="TIGR00179">
    <property type="entry name" value="murB"/>
    <property type="match status" value="1"/>
</dbReference>
<dbReference type="InterPro" id="IPR016169">
    <property type="entry name" value="FAD-bd_PCMH_sub2"/>
</dbReference>
<evidence type="ECO:0000256" key="10">
    <source>
        <dbReference type="ARBA" id="ARBA00022827"/>
    </source>
</evidence>
<feature type="domain" description="FAD-binding PCMH-type" evidence="20">
    <location>
        <begin position="23"/>
        <end position="189"/>
    </location>
</feature>
<dbReference type="UniPathway" id="UPA00219"/>
<proteinExistence type="inferred from homology"/>
<dbReference type="AlphaFoldDB" id="A0A077DFV9"/>
<keyword evidence="12 19" id="KW-0133">Cell shape</keyword>
<dbReference type="EMBL" id="CP009238">
    <property type="protein sequence ID" value="AIL33061.1"/>
    <property type="molecule type" value="Genomic_DNA"/>
</dbReference>
<dbReference type="eggNOG" id="COG0812">
    <property type="taxonomic scope" value="Bacteria"/>
</dbReference>
<keyword evidence="13 19" id="KW-0573">Peptidoglycan synthesis</keyword>
<dbReference type="Proteomes" id="UP000028945">
    <property type="component" value="Chromosome"/>
</dbReference>
<reference evidence="21 22" key="1">
    <citation type="journal article" date="2014" name="BMC Genomics">
        <title>A genomic perspective on a new bacterial genus and species from the Alcaligenaceae family, Basilea psittacipulmonis.</title>
        <authorList>
            <person name="Whiteson K.L."/>
            <person name="Hernandez D."/>
            <person name="Lazarevic V."/>
            <person name="Gaia N."/>
            <person name="Farinelli L."/>
            <person name="Francois P."/>
            <person name="Pilo P."/>
            <person name="Frey J."/>
            <person name="Schrenzel J."/>
        </authorList>
    </citation>
    <scope>NUCLEOTIDE SEQUENCE [LARGE SCALE GENOMIC DNA]</scope>
    <source>
        <strain evidence="21 22">DSM 24701</strain>
    </source>
</reference>
<evidence type="ECO:0000313" key="22">
    <source>
        <dbReference type="Proteomes" id="UP000028945"/>
    </source>
</evidence>
<feature type="active site" evidence="19">
    <location>
        <position position="331"/>
    </location>
</feature>
<dbReference type="Gene3D" id="3.90.78.10">
    <property type="entry name" value="UDP-N-acetylenolpyruvoylglucosamine reductase, C-terminal domain"/>
    <property type="match status" value="1"/>
</dbReference>
<dbReference type="OrthoDB" id="9804753at2"/>
<keyword evidence="15 19" id="KW-0131">Cell cycle</keyword>
<comment type="cofactor">
    <cofactor evidence="1 19">
        <name>FAD</name>
        <dbReference type="ChEBI" id="CHEBI:57692"/>
    </cofactor>
</comment>
<dbReference type="Gene3D" id="3.30.465.10">
    <property type="match status" value="1"/>
</dbReference>
<evidence type="ECO:0000256" key="14">
    <source>
        <dbReference type="ARBA" id="ARBA00023002"/>
    </source>
</evidence>
<evidence type="ECO:0000256" key="6">
    <source>
        <dbReference type="ARBA" id="ARBA00015188"/>
    </source>
</evidence>
<evidence type="ECO:0000256" key="9">
    <source>
        <dbReference type="ARBA" id="ARBA00022630"/>
    </source>
</evidence>
<evidence type="ECO:0000256" key="12">
    <source>
        <dbReference type="ARBA" id="ARBA00022960"/>
    </source>
</evidence>
<keyword evidence="9 19" id="KW-0285">Flavoprotein</keyword>
<dbReference type="GO" id="GO:0071555">
    <property type="term" value="P:cell wall organization"/>
    <property type="evidence" value="ECO:0007669"/>
    <property type="project" value="UniProtKB-KW"/>
</dbReference>
<dbReference type="HOGENOM" id="CLU_035304_0_0_4"/>
<dbReference type="STRING" id="1072685.IX83_06840"/>
<dbReference type="InterPro" id="IPR016167">
    <property type="entry name" value="FAD-bd_PCMH_sub1"/>
</dbReference>
<comment type="catalytic activity">
    <reaction evidence="18 19">
        <text>UDP-N-acetyl-alpha-D-muramate + NADP(+) = UDP-N-acetyl-3-O-(1-carboxyvinyl)-alpha-D-glucosamine + NADPH + H(+)</text>
        <dbReference type="Rhea" id="RHEA:12248"/>
        <dbReference type="ChEBI" id="CHEBI:15378"/>
        <dbReference type="ChEBI" id="CHEBI:57783"/>
        <dbReference type="ChEBI" id="CHEBI:58349"/>
        <dbReference type="ChEBI" id="CHEBI:68483"/>
        <dbReference type="ChEBI" id="CHEBI:70757"/>
        <dbReference type="EC" id="1.3.1.98"/>
    </reaction>
</comment>
<dbReference type="GO" id="GO:0051301">
    <property type="term" value="P:cell division"/>
    <property type="evidence" value="ECO:0007669"/>
    <property type="project" value="UniProtKB-KW"/>
</dbReference>
<evidence type="ECO:0000256" key="1">
    <source>
        <dbReference type="ARBA" id="ARBA00001974"/>
    </source>
</evidence>
<evidence type="ECO:0000256" key="11">
    <source>
        <dbReference type="ARBA" id="ARBA00022857"/>
    </source>
</evidence>
<keyword evidence="7 19" id="KW-0963">Cytoplasm</keyword>
<name>A0A077DFV9_9BURK</name>
<keyword evidence="10 19" id="KW-0274">FAD</keyword>
<keyword evidence="8 19" id="KW-0132">Cell division</keyword>
<dbReference type="InterPro" id="IPR036635">
    <property type="entry name" value="MurB_C_sf"/>
</dbReference>